<sequence>MYGLGLMLDQVTVGVQGSSCGSLPDCKCNASTSQCVWQTLQVGHPGADYGSGFPIIGFLPSLWASFAVATNEGEDNIGMNSTLGILENGNFLGSVYCEVFQLIVQLSIPQGAPQLACGPPSARQAQVQREMGAAWNATWAKHAPRFSERARR</sequence>
<accession>A0A7S3FJD0</accession>
<protein>
    <submittedName>
        <fullName evidence="1">Uncharacterized protein</fullName>
    </submittedName>
</protein>
<dbReference type="EMBL" id="HBHX01069044">
    <property type="protein sequence ID" value="CAE0149904.1"/>
    <property type="molecule type" value="Transcribed_RNA"/>
</dbReference>
<proteinExistence type="predicted"/>
<name>A0A7S3FJD0_9EUKA</name>
<dbReference type="AlphaFoldDB" id="A0A7S3FJD0"/>
<reference evidence="1" key="1">
    <citation type="submission" date="2021-01" db="EMBL/GenBank/DDBJ databases">
        <authorList>
            <person name="Corre E."/>
            <person name="Pelletier E."/>
            <person name="Niang G."/>
            <person name="Scheremetjew M."/>
            <person name="Finn R."/>
            <person name="Kale V."/>
            <person name="Holt S."/>
            <person name="Cochrane G."/>
            <person name="Meng A."/>
            <person name="Brown T."/>
            <person name="Cohen L."/>
        </authorList>
    </citation>
    <scope>NUCLEOTIDE SEQUENCE</scope>
    <source>
        <strain evidence="1">CCMP281</strain>
    </source>
</reference>
<gene>
    <name evidence="1" type="ORF">HERI1096_LOCUS38150</name>
</gene>
<evidence type="ECO:0000313" key="1">
    <source>
        <dbReference type="EMBL" id="CAE0149904.1"/>
    </source>
</evidence>
<organism evidence="1">
    <name type="scientific">Haptolina ericina</name>
    <dbReference type="NCBI Taxonomy" id="156174"/>
    <lineage>
        <taxon>Eukaryota</taxon>
        <taxon>Haptista</taxon>
        <taxon>Haptophyta</taxon>
        <taxon>Prymnesiophyceae</taxon>
        <taxon>Prymnesiales</taxon>
        <taxon>Prymnesiaceae</taxon>
        <taxon>Haptolina</taxon>
    </lineage>
</organism>